<dbReference type="SUPFAM" id="SSF103473">
    <property type="entry name" value="MFS general substrate transporter"/>
    <property type="match status" value="1"/>
</dbReference>
<keyword evidence="5" id="KW-0472">Membrane</keyword>
<feature type="transmembrane region" description="Helical" evidence="5">
    <location>
        <begin position="335"/>
        <end position="363"/>
    </location>
</feature>
<dbReference type="PANTHER" id="PTHR11360:SF240">
    <property type="entry name" value="MONOCARBOXYLATE TRANSPORTER (EUROFUNG)-RELATED"/>
    <property type="match status" value="1"/>
</dbReference>
<keyword evidence="5" id="KW-1133">Transmembrane helix</keyword>
<evidence type="ECO:0000256" key="3">
    <source>
        <dbReference type="ARBA" id="ARBA00023180"/>
    </source>
</evidence>
<feature type="transmembrane region" description="Helical" evidence="5">
    <location>
        <begin position="245"/>
        <end position="265"/>
    </location>
</feature>
<comment type="subcellular location">
    <subcellularLocation>
        <location evidence="1">Membrane</location>
        <topology evidence="1">Multi-pass membrane protein</topology>
    </subcellularLocation>
</comment>
<sequence>MSLMNPVEESPTQRYHEEAQIGRTDVTDNNQDTPDDSCCDGSDDQSYPDGGFQAWLVVFGAWCAMFSSMGLLNTLAVLHAWVTENQLHGMAESTTAWIFSCYGFLLYFCGAQIGPLFDAYDIKVLIIPASALFFRPNSSPYPEFYQFLLSLGILGGISASLLFYPAVSTISHWFLRKRSLATGICFPLIILYAAPSIGFPWAIRIVSLICVVSSMIACCLLRKRLPPNKEGGGAIDLKAFRDPKYAVITIAILITEFSLFIPYTYISSYGISKGMSLRSALMLNVLLSVGAIPGRALPGYFADRYGVLNVMVVTTSACRVLILGLWLPIRSENEAAINAFTTLFGFWSGAAIALAPVCIGQVCEAKDYGKRTGTSFFISSFGALIGIPIAGVILESGDSNYQGLIVLVGVTFVITTGTFYWAKKLLCA</sequence>
<keyword evidence="3" id="KW-0325">Glycoprotein</keyword>
<feature type="domain" description="Major facilitator superfamily (MFS) profile" evidence="6">
    <location>
        <begin position="244"/>
        <end position="428"/>
    </location>
</feature>
<keyword evidence="8" id="KW-1185">Reference proteome</keyword>
<dbReference type="PANTHER" id="PTHR11360">
    <property type="entry name" value="MONOCARBOXYLATE TRANSPORTER"/>
    <property type="match status" value="1"/>
</dbReference>
<dbReference type="Pfam" id="PF07690">
    <property type="entry name" value="MFS_1"/>
    <property type="match status" value="1"/>
</dbReference>
<dbReference type="Proteomes" id="UP000245910">
    <property type="component" value="Chromosome I"/>
</dbReference>
<feature type="transmembrane region" description="Helical" evidence="5">
    <location>
        <begin position="306"/>
        <end position="329"/>
    </location>
</feature>
<accession>A0A2L2T1Y3</accession>
<organism evidence="7 8">
    <name type="scientific">Fusarium venenatum</name>
    <dbReference type="NCBI Taxonomy" id="56646"/>
    <lineage>
        <taxon>Eukaryota</taxon>
        <taxon>Fungi</taxon>
        <taxon>Dikarya</taxon>
        <taxon>Ascomycota</taxon>
        <taxon>Pezizomycotina</taxon>
        <taxon>Sordariomycetes</taxon>
        <taxon>Hypocreomycetidae</taxon>
        <taxon>Hypocreales</taxon>
        <taxon>Nectriaceae</taxon>
        <taxon>Fusarium</taxon>
    </lineage>
</organism>
<reference evidence="8" key="1">
    <citation type="submission" date="2014-10" db="EMBL/GenBank/DDBJ databases">
        <authorList>
            <person name="King R."/>
        </authorList>
    </citation>
    <scope>NUCLEOTIDE SEQUENCE [LARGE SCALE GENOMIC DNA]</scope>
    <source>
        <strain evidence="8">A3/5</strain>
    </source>
</reference>
<feature type="region of interest" description="Disordered" evidence="4">
    <location>
        <begin position="1"/>
        <end position="44"/>
    </location>
</feature>
<dbReference type="InterPro" id="IPR020846">
    <property type="entry name" value="MFS_dom"/>
</dbReference>
<evidence type="ECO:0000259" key="6">
    <source>
        <dbReference type="PROSITE" id="PS50850"/>
    </source>
</evidence>
<dbReference type="EMBL" id="LN649229">
    <property type="protein sequence ID" value="CEI63608.1"/>
    <property type="molecule type" value="Genomic_DNA"/>
</dbReference>
<keyword evidence="5" id="KW-0812">Transmembrane</keyword>
<evidence type="ECO:0000256" key="5">
    <source>
        <dbReference type="SAM" id="Phobius"/>
    </source>
</evidence>
<dbReference type="AlphaFoldDB" id="A0A2L2T1Y3"/>
<dbReference type="InterPro" id="IPR050327">
    <property type="entry name" value="Proton-linked_MCT"/>
</dbReference>
<evidence type="ECO:0000256" key="4">
    <source>
        <dbReference type="SAM" id="MobiDB-lite"/>
    </source>
</evidence>
<feature type="transmembrane region" description="Helical" evidence="5">
    <location>
        <begin position="201"/>
        <end position="221"/>
    </location>
</feature>
<feature type="transmembrane region" description="Helical" evidence="5">
    <location>
        <begin position="179"/>
        <end position="195"/>
    </location>
</feature>
<evidence type="ECO:0000313" key="7">
    <source>
        <dbReference type="EMBL" id="CEI63608.1"/>
    </source>
</evidence>
<feature type="transmembrane region" description="Helical" evidence="5">
    <location>
        <begin position="277"/>
        <end position="294"/>
    </location>
</feature>
<dbReference type="GO" id="GO:0022857">
    <property type="term" value="F:transmembrane transporter activity"/>
    <property type="evidence" value="ECO:0007669"/>
    <property type="project" value="InterPro"/>
</dbReference>
<feature type="transmembrane region" description="Helical" evidence="5">
    <location>
        <begin position="400"/>
        <end position="422"/>
    </location>
</feature>
<name>A0A2L2T1Y3_9HYPO</name>
<evidence type="ECO:0000313" key="8">
    <source>
        <dbReference type="Proteomes" id="UP000245910"/>
    </source>
</evidence>
<dbReference type="PROSITE" id="PS50850">
    <property type="entry name" value="MFS"/>
    <property type="match status" value="1"/>
</dbReference>
<feature type="transmembrane region" description="Helical" evidence="5">
    <location>
        <begin position="94"/>
        <end position="113"/>
    </location>
</feature>
<evidence type="ECO:0000256" key="1">
    <source>
        <dbReference type="ARBA" id="ARBA00004141"/>
    </source>
</evidence>
<feature type="transmembrane region" description="Helical" evidence="5">
    <location>
        <begin position="375"/>
        <end position="394"/>
    </location>
</feature>
<feature type="transmembrane region" description="Helical" evidence="5">
    <location>
        <begin position="54"/>
        <end position="82"/>
    </location>
</feature>
<proteinExistence type="inferred from homology"/>
<dbReference type="InterPro" id="IPR011701">
    <property type="entry name" value="MFS"/>
</dbReference>
<feature type="transmembrane region" description="Helical" evidence="5">
    <location>
        <begin position="144"/>
        <end position="167"/>
    </location>
</feature>
<dbReference type="InterPro" id="IPR036259">
    <property type="entry name" value="MFS_trans_sf"/>
</dbReference>
<comment type="similarity">
    <text evidence="2">Belongs to the major facilitator superfamily. Monocarboxylate porter (TC 2.A.1.13) family.</text>
</comment>
<feature type="compositionally biased region" description="Acidic residues" evidence="4">
    <location>
        <begin position="33"/>
        <end position="43"/>
    </location>
</feature>
<dbReference type="GO" id="GO:0016020">
    <property type="term" value="C:membrane"/>
    <property type="evidence" value="ECO:0007669"/>
    <property type="project" value="UniProtKB-SubCell"/>
</dbReference>
<protein>
    <recommendedName>
        <fullName evidence="6">Major facilitator superfamily (MFS) profile domain-containing protein</fullName>
    </recommendedName>
</protein>
<evidence type="ECO:0000256" key="2">
    <source>
        <dbReference type="ARBA" id="ARBA00006727"/>
    </source>
</evidence>
<dbReference type="Gene3D" id="1.20.1250.20">
    <property type="entry name" value="MFS general substrate transporter like domains"/>
    <property type="match status" value="1"/>
</dbReference>